<dbReference type="NCBIfam" id="TIGR04056">
    <property type="entry name" value="OMP_RagA_SusC"/>
    <property type="match status" value="1"/>
</dbReference>
<dbReference type="SUPFAM" id="SSF56935">
    <property type="entry name" value="Porins"/>
    <property type="match status" value="1"/>
</dbReference>
<dbReference type="EMBL" id="FP565814">
    <property type="protein sequence ID" value="CBH23357.1"/>
    <property type="molecule type" value="Genomic_DNA"/>
</dbReference>
<dbReference type="PATRIC" id="fig|761659.10.peg.498"/>
<comment type="similarity">
    <text evidence="8 9">Belongs to the TonB-dependent receptor family.</text>
</comment>
<dbReference type="PROSITE" id="PS52016">
    <property type="entry name" value="TONB_DEPENDENT_REC_3"/>
    <property type="match status" value="1"/>
</dbReference>
<dbReference type="InterPro" id="IPR037066">
    <property type="entry name" value="Plug_dom_sf"/>
</dbReference>
<gene>
    <name evidence="12" type="primary">cirA</name>
    <name evidence="12" type="ordered locus">SRM_00436</name>
</gene>
<keyword evidence="3 8" id="KW-1134">Transmembrane beta strand</keyword>
<dbReference type="InterPro" id="IPR000531">
    <property type="entry name" value="Beta-barrel_TonB"/>
</dbReference>
<keyword evidence="12" id="KW-0675">Receptor</keyword>
<dbReference type="Pfam" id="PF00593">
    <property type="entry name" value="TonB_dep_Rec_b-barrel"/>
    <property type="match status" value="1"/>
</dbReference>
<feature type="domain" description="TonB-dependent receptor-like beta-barrel" evidence="10">
    <location>
        <begin position="431"/>
        <end position="999"/>
    </location>
</feature>
<name>D5H5Q2_SALRM</name>
<protein>
    <submittedName>
        <fullName evidence="12">TonB-dependent receptor</fullName>
    </submittedName>
</protein>
<keyword evidence="5 9" id="KW-0798">TonB box</keyword>
<keyword evidence="2 8" id="KW-0813">Transport</keyword>
<dbReference type="InterPro" id="IPR036942">
    <property type="entry name" value="Beta-barrel_TonB_sf"/>
</dbReference>
<dbReference type="InterPro" id="IPR023997">
    <property type="entry name" value="TonB-dep_OMP_SusC/RagA_CS"/>
</dbReference>
<reference evidence="13" key="2">
    <citation type="submission" date="2010-04" db="EMBL/GenBank/DDBJ databases">
        <title>Genome sequence of Salinibacter ruber M8.</title>
        <authorList>
            <consortium name="Genoscope"/>
        </authorList>
    </citation>
    <scope>NUCLEOTIDE SEQUENCE [LARGE SCALE GENOMIC DNA]</scope>
    <source>
        <strain evidence="13">M8</strain>
    </source>
</reference>
<dbReference type="Gene3D" id="2.60.40.1120">
    <property type="entry name" value="Carboxypeptidase-like, regulatory domain"/>
    <property type="match status" value="1"/>
</dbReference>
<evidence type="ECO:0000256" key="5">
    <source>
        <dbReference type="ARBA" id="ARBA00023077"/>
    </source>
</evidence>
<sequence length="1039" mass="113368">MGWCGTAPAMRAGRRSTRRLPIRFQIIDTATQPMQYRHSILTLALLGMALCVGAVQAQDRQTISGTVTSADDAAPLPGANVSVPGTTAGTATNAQGQYSLQVPTDADSLRFSFVGFRAQTVPIAGRTTIDVALAPAAQQIDELVVVGYGEQEQGNVTGVVNKVSSEDFNKAPTVSADRLLQGKVAGLNIKSNSGRPGGQTFIRIRGGTSINASNRPLFVVDGVPLNDTPHSPGGLSEGRNPLNFLNPNEIKDITVLKDASAAAIYGARGANGVVLITTKQGSGEQTRISYSGSVSSTNATGTRDVLGAPQYRDVVGEQFPDLTGDLGDANTDWQDEVFERALGQQHSLSFSGGSEQGDRYRIALGYQNEEGVLRTSETQRVNASVKYNRPFFDDRLDLDINLRGSRTDDQYAPSVIETAATFAPTQPVSDESNERTGYFEWREFSNEAENNPVAAIDLYDETGDTYRSVGNFKFTYEPAFVDGISADVNLGYDVSTGERQRFIPTNERGQVEAANPGQVDRANFTRFSRLLDATLNYQDEFEELSSQIDVTAGYSYQDDLNKFPEISASGLSSDLLGANSTLPASEVNTFVSETPSRLISGFGRVNYTLASKYVFTATVRRDGSSRFSPENRWGTFPSAAVAWRVHNEDFMEPLSETLTRLKIRGSWGITGNQEIGDFQYSRLFELSNQRARVQFGDEFITTIRPSAVDQDLKWEETTSYNIGADYGLFGGRISGSIEYYRKETNDLLFSSIVPAGANLSDQVLTNVGSVRNTGVEFSVDAAVYETDDFSYNARFNAATNDNELTKLTNFSSGVRTGGISGGVGNQVQILQEGEPVNSFYVYRHKTDENGDPLTDNVDHNGDGEVNLADMYKDTNGDGEVTSEDRTAYKSPQPDWTFGHTSQVRYDGFDLSFSLRAQLGNHVYNNVASNLGTYNRVDEFAPSNLHASVLETNFNQPQYFSDYYVEDASFLKMDNITLGYTFDRIPGVDRLRLYGSVSNVFVLSGYSGPEPEIGETSGVGIDNDVFPRTRTFTGGLNVQL</sequence>
<dbReference type="KEGG" id="srm:SRM_00436"/>
<dbReference type="InterPro" id="IPR008969">
    <property type="entry name" value="CarboxyPept-like_regulatory"/>
</dbReference>
<evidence type="ECO:0000313" key="12">
    <source>
        <dbReference type="EMBL" id="CBH23357.1"/>
    </source>
</evidence>
<dbReference type="Pfam" id="PF07715">
    <property type="entry name" value="Plug"/>
    <property type="match status" value="1"/>
</dbReference>
<dbReference type="HOGENOM" id="CLU_004317_0_2_10"/>
<dbReference type="NCBIfam" id="TIGR04057">
    <property type="entry name" value="SusC_RagA_signa"/>
    <property type="match status" value="1"/>
</dbReference>
<evidence type="ECO:0000256" key="3">
    <source>
        <dbReference type="ARBA" id="ARBA00022452"/>
    </source>
</evidence>
<feature type="domain" description="TonB-dependent receptor plug" evidence="11">
    <location>
        <begin position="155"/>
        <end position="273"/>
    </location>
</feature>
<dbReference type="Gene3D" id="2.170.130.10">
    <property type="entry name" value="TonB-dependent receptor, plug domain"/>
    <property type="match status" value="1"/>
</dbReference>
<evidence type="ECO:0000256" key="2">
    <source>
        <dbReference type="ARBA" id="ARBA00022448"/>
    </source>
</evidence>
<dbReference type="InterPro" id="IPR039426">
    <property type="entry name" value="TonB-dep_rcpt-like"/>
</dbReference>
<accession>D5H5Q2</accession>
<dbReference type="Gene3D" id="2.40.170.20">
    <property type="entry name" value="TonB-dependent receptor, beta-barrel domain"/>
    <property type="match status" value="1"/>
</dbReference>
<dbReference type="GO" id="GO:0009279">
    <property type="term" value="C:cell outer membrane"/>
    <property type="evidence" value="ECO:0007669"/>
    <property type="project" value="UniProtKB-SubCell"/>
</dbReference>
<evidence type="ECO:0000256" key="8">
    <source>
        <dbReference type="PROSITE-ProRule" id="PRU01360"/>
    </source>
</evidence>
<proteinExistence type="inferred from homology"/>
<organism evidence="12 13">
    <name type="scientific">Salinibacter ruber (strain M8)</name>
    <dbReference type="NCBI Taxonomy" id="761659"/>
    <lineage>
        <taxon>Bacteria</taxon>
        <taxon>Pseudomonadati</taxon>
        <taxon>Rhodothermota</taxon>
        <taxon>Rhodothermia</taxon>
        <taxon>Rhodothermales</taxon>
        <taxon>Salinibacteraceae</taxon>
        <taxon>Salinibacter</taxon>
    </lineage>
</organism>
<keyword evidence="4 8" id="KW-0812">Transmembrane</keyword>
<evidence type="ECO:0000256" key="9">
    <source>
        <dbReference type="RuleBase" id="RU003357"/>
    </source>
</evidence>
<dbReference type="SUPFAM" id="SSF49464">
    <property type="entry name" value="Carboxypeptidase regulatory domain-like"/>
    <property type="match status" value="1"/>
</dbReference>
<dbReference type="InterPro" id="IPR023996">
    <property type="entry name" value="TonB-dep_OMP_SusC/RagA"/>
</dbReference>
<reference evidence="12 13" key="1">
    <citation type="journal article" date="2010" name="ISME J.">
        <title>Fine-scale evolution: genomic, phenotypic and ecological differentiation in two coexisting Salinibacter ruber strains.</title>
        <authorList>
            <person name="Pena A."/>
            <person name="Teeling H."/>
            <person name="Huerta-Cepas J."/>
            <person name="Santos F."/>
            <person name="Yarza P."/>
            <person name="Brito-Echeverria J."/>
            <person name="Lucio M."/>
            <person name="Schmitt-Kopplin P."/>
            <person name="Meseguer I."/>
            <person name="Schenowitz C."/>
            <person name="Dossat C."/>
            <person name="Barbe V."/>
            <person name="Dopazo J."/>
            <person name="Rossello-Mora R."/>
            <person name="Schuler M."/>
            <person name="Glockner F.O."/>
            <person name="Amann R."/>
            <person name="Gabaldon T."/>
            <person name="Anton J."/>
        </authorList>
    </citation>
    <scope>NUCLEOTIDE SEQUENCE [LARGE SCALE GENOMIC DNA]</scope>
    <source>
        <strain evidence="12 13">M8</strain>
    </source>
</reference>
<comment type="subcellular location">
    <subcellularLocation>
        <location evidence="1 8">Cell outer membrane</location>
        <topology evidence="1 8">Multi-pass membrane protein</topology>
    </subcellularLocation>
</comment>
<evidence type="ECO:0000256" key="4">
    <source>
        <dbReference type="ARBA" id="ARBA00022692"/>
    </source>
</evidence>
<keyword evidence="7 8" id="KW-0998">Cell outer membrane</keyword>
<evidence type="ECO:0000256" key="1">
    <source>
        <dbReference type="ARBA" id="ARBA00004571"/>
    </source>
</evidence>
<dbReference type="Pfam" id="PF13715">
    <property type="entry name" value="CarbopepD_reg_2"/>
    <property type="match status" value="1"/>
</dbReference>
<evidence type="ECO:0000313" key="13">
    <source>
        <dbReference type="Proteomes" id="UP000000933"/>
    </source>
</evidence>
<evidence type="ECO:0000259" key="11">
    <source>
        <dbReference type="Pfam" id="PF07715"/>
    </source>
</evidence>
<evidence type="ECO:0000256" key="6">
    <source>
        <dbReference type="ARBA" id="ARBA00023136"/>
    </source>
</evidence>
<evidence type="ECO:0000259" key="10">
    <source>
        <dbReference type="Pfam" id="PF00593"/>
    </source>
</evidence>
<evidence type="ECO:0000256" key="7">
    <source>
        <dbReference type="ARBA" id="ARBA00023237"/>
    </source>
</evidence>
<dbReference type="Proteomes" id="UP000000933">
    <property type="component" value="Chromosome"/>
</dbReference>
<dbReference type="AlphaFoldDB" id="D5H5Q2"/>
<dbReference type="InterPro" id="IPR012910">
    <property type="entry name" value="Plug_dom"/>
</dbReference>
<keyword evidence="6 8" id="KW-0472">Membrane</keyword>